<proteinExistence type="predicted"/>
<dbReference type="AlphaFoldDB" id="A0A6C0E1M5"/>
<keyword evidence="1" id="KW-1133">Transmembrane helix</keyword>
<keyword evidence="1" id="KW-0812">Transmembrane</keyword>
<accession>A0A6C0E1M5</accession>
<sequence>MSNLFEEVLTDVKGVEERLLGPDYPYYKYIKTPSEIGMTDEGSISALSKDIDGLVNYVELLVTGKGNASATGQPLGNKFFLKTGAKCTDPSNGQDVDRYIYVDNVPAGNIPFISSGLGVNFSEFKGLIPGAVSDLNVLNPFVIFQAFLSGGKQQCQEITMETIDTNNNRSTETHFVSLIDLKNMDPCVFPDKYNRFSDKRCKETFTSMEVKNKHKNAFKLPDDPIIQGYIASLGVLGIYILYCLMTKMKK</sequence>
<reference evidence="2" key="1">
    <citation type="journal article" date="2020" name="Nature">
        <title>Giant virus diversity and host interactions through global metagenomics.</title>
        <authorList>
            <person name="Schulz F."/>
            <person name="Roux S."/>
            <person name="Paez-Espino D."/>
            <person name="Jungbluth S."/>
            <person name="Walsh D.A."/>
            <person name="Denef V.J."/>
            <person name="McMahon K.D."/>
            <person name="Konstantinidis K.T."/>
            <person name="Eloe-Fadrosh E.A."/>
            <person name="Kyrpides N.C."/>
            <person name="Woyke T."/>
        </authorList>
    </citation>
    <scope>NUCLEOTIDE SEQUENCE</scope>
    <source>
        <strain evidence="2">GVMAG-M-3300023179-114</strain>
    </source>
</reference>
<evidence type="ECO:0000256" key="1">
    <source>
        <dbReference type="SAM" id="Phobius"/>
    </source>
</evidence>
<keyword evidence="1" id="KW-0472">Membrane</keyword>
<organism evidence="2">
    <name type="scientific">viral metagenome</name>
    <dbReference type="NCBI Taxonomy" id="1070528"/>
    <lineage>
        <taxon>unclassified sequences</taxon>
        <taxon>metagenomes</taxon>
        <taxon>organismal metagenomes</taxon>
    </lineage>
</organism>
<evidence type="ECO:0000313" key="2">
    <source>
        <dbReference type="EMBL" id="QHT23057.1"/>
    </source>
</evidence>
<name>A0A6C0E1M5_9ZZZZ</name>
<protein>
    <submittedName>
        <fullName evidence="2">Uncharacterized protein</fullName>
    </submittedName>
</protein>
<feature type="transmembrane region" description="Helical" evidence="1">
    <location>
        <begin position="226"/>
        <end position="245"/>
    </location>
</feature>
<dbReference type="EMBL" id="MN739723">
    <property type="protein sequence ID" value="QHT23057.1"/>
    <property type="molecule type" value="Genomic_DNA"/>
</dbReference>